<proteinExistence type="predicted"/>
<dbReference type="EMBL" id="RQFP01000001">
    <property type="protein sequence ID" value="TGK97174.1"/>
    <property type="molecule type" value="Genomic_DNA"/>
</dbReference>
<evidence type="ECO:0000313" key="1">
    <source>
        <dbReference type="EMBL" id="TGK97174.1"/>
    </source>
</evidence>
<comment type="caution">
    <text evidence="1">The sequence shown here is derived from an EMBL/GenBank/DDBJ whole genome shotgun (WGS) entry which is preliminary data.</text>
</comment>
<accession>A0A5F1ZDL2</accession>
<evidence type="ECO:0000313" key="2">
    <source>
        <dbReference type="Proteomes" id="UP000297891"/>
    </source>
</evidence>
<protein>
    <submittedName>
        <fullName evidence="1">Uncharacterized protein</fullName>
    </submittedName>
</protein>
<gene>
    <name evidence="1" type="ORF">EHQ30_05355</name>
</gene>
<sequence length="81" mass="9230">MRILIAFGLWPIISPYILGFSQSKDEILNFLLWMRFLISVIANDSRVSKTFLYSANGVVSRRVPFPNVLGKITFSFSSQLT</sequence>
<dbReference type="AlphaFoldDB" id="A0A5F1ZDL2"/>
<dbReference type="Proteomes" id="UP000297891">
    <property type="component" value="Unassembled WGS sequence"/>
</dbReference>
<name>A0A5F1ZDL2_9LEPT</name>
<organism evidence="1 2">
    <name type="scientific">Leptospira brenneri</name>
    <dbReference type="NCBI Taxonomy" id="2023182"/>
    <lineage>
        <taxon>Bacteria</taxon>
        <taxon>Pseudomonadati</taxon>
        <taxon>Spirochaetota</taxon>
        <taxon>Spirochaetia</taxon>
        <taxon>Leptospirales</taxon>
        <taxon>Leptospiraceae</taxon>
        <taxon>Leptospira</taxon>
    </lineage>
</organism>
<keyword evidence="2" id="KW-1185">Reference proteome</keyword>
<reference evidence="1" key="1">
    <citation type="journal article" date="2019" name="PLoS Negl. Trop. Dis.">
        <title>Revisiting the worldwide diversity of Leptospira species in the environment.</title>
        <authorList>
            <person name="Vincent A.T."/>
            <person name="Schiettekatte O."/>
            <person name="Bourhy P."/>
            <person name="Veyrier F.J."/>
            <person name="Picardeau M."/>
        </authorList>
    </citation>
    <scope>NUCLEOTIDE SEQUENCE [LARGE SCALE GENOMIC DNA]</scope>
    <source>
        <strain evidence="1">201800277</strain>
    </source>
</reference>
<dbReference type="OrthoDB" id="9925950at2"/>